<name>A0ABT0L6S6_9GAMM</name>
<dbReference type="InterPro" id="IPR007527">
    <property type="entry name" value="Znf_SWIM"/>
</dbReference>
<protein>
    <submittedName>
        <fullName evidence="3">SWIM zinc finger family protein</fullName>
    </submittedName>
</protein>
<dbReference type="Pfam" id="PF04434">
    <property type="entry name" value="SWIM"/>
    <property type="match status" value="1"/>
</dbReference>
<gene>
    <name evidence="3" type="ORF">L2764_02560</name>
</gene>
<dbReference type="RefSeq" id="WP_248938677.1">
    <property type="nucleotide sequence ID" value="NZ_JAKIKS010000005.1"/>
</dbReference>
<keyword evidence="4" id="KW-1185">Reference proteome</keyword>
<proteinExistence type="predicted"/>
<organism evidence="3 4">
    <name type="scientific">Shewanella surugensis</name>
    <dbReference type="NCBI Taxonomy" id="212020"/>
    <lineage>
        <taxon>Bacteria</taxon>
        <taxon>Pseudomonadati</taxon>
        <taxon>Pseudomonadota</taxon>
        <taxon>Gammaproteobacteria</taxon>
        <taxon>Alteromonadales</taxon>
        <taxon>Shewanellaceae</taxon>
        <taxon>Shewanella</taxon>
    </lineage>
</organism>
<keyword evidence="1" id="KW-0862">Zinc</keyword>
<evidence type="ECO:0000313" key="4">
    <source>
        <dbReference type="Proteomes" id="UP001203423"/>
    </source>
</evidence>
<dbReference type="Proteomes" id="UP001203423">
    <property type="component" value="Unassembled WGS sequence"/>
</dbReference>
<sequence>MFNLKAIKDSVSSKSYDLGYGLYASNSVSKLMIVDNQVTASVAGQHLYKVTLDSFEGETQASCTCPAAEYQDVCKHAVAVGLQVEHLSTAELAELGAERAEQDDERAQLMAWFAAKPATELADIIMDLLEGSEHEYQKWSLLMSCERMASDTQTVDTSMLSQQIMLALPKEQVWDWNETSGYFDAADALFEVIFPAIATLTIEQQWALNLQALIRLNEVLEDIDDSGGFRFTIEGQLNENLSQLFNQLSWSDEEKAQWLFEHFKTYQYDVFPSVPDDFNITDTVNTAFLSLCQTGVDNLLKAGVDFDDWKQKSVFDRLISALVEAAQAQGDWPKQLRLLIMKADSSADYLRISEDCLARGDELDAEHYLKLAYQCVSRPYDERDCKKWEIKVRLALGECKPAWTLAWQLFMDNPSVNGFKQLQALELQTGVMEPDLLHKVEQALIEASQQTQPGFHRFGADMCEVMRFYLDQCTGSQSSEAQQMLEKARAWAASHSVAPDQWVKLADVIMTEHPQEAMALYYKSLSAIIAQTHNDAYREATDLLLKIEKQLKATNGNCTQLYDMIGDIIKHFKQKRNMMKLLRQHFPQCF</sequence>
<evidence type="ECO:0000259" key="2">
    <source>
        <dbReference type="PROSITE" id="PS50966"/>
    </source>
</evidence>
<keyword evidence="1" id="KW-0479">Metal-binding</keyword>
<dbReference type="EMBL" id="JAKIKS010000005">
    <property type="protein sequence ID" value="MCL1123389.1"/>
    <property type="molecule type" value="Genomic_DNA"/>
</dbReference>
<evidence type="ECO:0000313" key="3">
    <source>
        <dbReference type="EMBL" id="MCL1123389.1"/>
    </source>
</evidence>
<keyword evidence="1" id="KW-0863">Zinc-finger</keyword>
<comment type="caution">
    <text evidence="3">The sequence shown here is derived from an EMBL/GenBank/DDBJ whole genome shotgun (WGS) entry which is preliminary data.</text>
</comment>
<reference evidence="3 4" key="1">
    <citation type="submission" date="2022-01" db="EMBL/GenBank/DDBJ databases">
        <title>Whole genome-based taxonomy of the Shewanellaceae.</title>
        <authorList>
            <person name="Martin-Rodriguez A.J."/>
        </authorList>
    </citation>
    <scope>NUCLEOTIDE SEQUENCE [LARGE SCALE GENOMIC DNA]</scope>
    <source>
        <strain evidence="3 4">DSM 17177</strain>
    </source>
</reference>
<feature type="domain" description="SWIM-type" evidence="2">
    <location>
        <begin position="48"/>
        <end position="85"/>
    </location>
</feature>
<dbReference type="PROSITE" id="PS50966">
    <property type="entry name" value="ZF_SWIM"/>
    <property type="match status" value="1"/>
</dbReference>
<evidence type="ECO:0000256" key="1">
    <source>
        <dbReference type="PROSITE-ProRule" id="PRU00325"/>
    </source>
</evidence>
<accession>A0ABT0L6S6</accession>